<dbReference type="EMBL" id="BMMP01000004">
    <property type="protein sequence ID" value="GGO46427.1"/>
    <property type="molecule type" value="Genomic_DNA"/>
</dbReference>
<name>A0ABQ2M3S1_9ACTN</name>
<gene>
    <name evidence="2" type="ORF">GCM10012287_16730</name>
</gene>
<accession>A0ABQ2M3S1</accession>
<organism evidence="2 3">
    <name type="scientific">Streptomyces daqingensis</name>
    <dbReference type="NCBI Taxonomy" id="1472640"/>
    <lineage>
        <taxon>Bacteria</taxon>
        <taxon>Bacillati</taxon>
        <taxon>Actinomycetota</taxon>
        <taxon>Actinomycetes</taxon>
        <taxon>Kitasatosporales</taxon>
        <taxon>Streptomycetaceae</taxon>
        <taxon>Streptomyces</taxon>
    </lineage>
</organism>
<evidence type="ECO:0008006" key="4">
    <source>
        <dbReference type="Google" id="ProtNLM"/>
    </source>
</evidence>
<evidence type="ECO:0000313" key="2">
    <source>
        <dbReference type="EMBL" id="GGO46427.1"/>
    </source>
</evidence>
<keyword evidence="3" id="KW-1185">Reference proteome</keyword>
<feature type="region of interest" description="Disordered" evidence="1">
    <location>
        <begin position="1"/>
        <end position="26"/>
    </location>
</feature>
<protein>
    <recommendedName>
        <fullName evidence="4">Hypervirulence associated protein TUDOR domain-containing protein</fullName>
    </recommendedName>
</protein>
<feature type="compositionally biased region" description="Polar residues" evidence="1">
    <location>
        <begin position="13"/>
        <end position="22"/>
    </location>
</feature>
<proteinExistence type="predicted"/>
<dbReference type="RefSeq" id="WP_189036428.1">
    <property type="nucleotide sequence ID" value="NZ_BMMP01000004.1"/>
</dbReference>
<sequence>MFNNRYRAGDHVTVTNPVQPTNHRGGETGVVVETSDALVRIQQDSDGQTATCYREELSKS</sequence>
<reference evidence="3" key="1">
    <citation type="journal article" date="2019" name="Int. J. Syst. Evol. Microbiol.">
        <title>The Global Catalogue of Microorganisms (GCM) 10K type strain sequencing project: providing services to taxonomists for standard genome sequencing and annotation.</title>
        <authorList>
            <consortium name="The Broad Institute Genomics Platform"/>
            <consortium name="The Broad Institute Genome Sequencing Center for Infectious Disease"/>
            <person name="Wu L."/>
            <person name="Ma J."/>
        </authorList>
    </citation>
    <scope>NUCLEOTIDE SEQUENCE [LARGE SCALE GENOMIC DNA]</scope>
    <source>
        <strain evidence="3">CGMCC 4.7178</strain>
    </source>
</reference>
<comment type="caution">
    <text evidence="2">The sequence shown here is derived from an EMBL/GenBank/DDBJ whole genome shotgun (WGS) entry which is preliminary data.</text>
</comment>
<evidence type="ECO:0000313" key="3">
    <source>
        <dbReference type="Proteomes" id="UP000631535"/>
    </source>
</evidence>
<evidence type="ECO:0000256" key="1">
    <source>
        <dbReference type="SAM" id="MobiDB-lite"/>
    </source>
</evidence>
<dbReference type="Proteomes" id="UP000631535">
    <property type="component" value="Unassembled WGS sequence"/>
</dbReference>